<dbReference type="RefSeq" id="WP_050045854.1">
    <property type="nucleotide sequence ID" value="NZ_JHEG04000001.1"/>
</dbReference>
<gene>
    <name evidence="3" type="ORF">DA73_0220400</name>
    <name evidence="2" type="ORF">DA73_0400016220</name>
</gene>
<comment type="caution">
    <text evidence="3">The sequence shown here is derived from an EMBL/GenBank/DDBJ whole genome shotgun (WGS) entry which is preliminary data.</text>
</comment>
<evidence type="ECO:0000313" key="3">
    <source>
        <dbReference type="EMBL" id="KIE10836.1"/>
    </source>
</evidence>
<sequence length="192" mass="21652">MSTVKKLQSTLEALNAERAQVAGAGWVLQHCWLVQVKPGGTARTNCKYWQVRSRQPMFDGKTLKHLKPNQVEDYRAAIERGRQLKRIDRQIQKLQQQLAKLTSTTDSLRVASESSSTAYKPPHQIPILPNGDLQQAVEKQPLKQLKFTNLAEQERFVKELLANGQTLRASLRQAVAFGKTLGARNIDLRKGL</sequence>
<evidence type="ECO:0000313" key="4">
    <source>
        <dbReference type="Proteomes" id="UP000029738"/>
    </source>
</evidence>
<evidence type="ECO:0000313" key="2">
    <source>
        <dbReference type="EMBL" id="KAF3886857.1"/>
    </source>
</evidence>
<reference evidence="3" key="1">
    <citation type="journal article" date="2015" name="Genome Announc.">
        <title>Draft Genome Sequence of Tolypothrix boutellei Strain VB521301.</title>
        <authorList>
            <person name="Chandrababunaidu M.M."/>
            <person name="Singh D."/>
            <person name="Sen D."/>
            <person name="Bhan S."/>
            <person name="Das S."/>
            <person name="Gupta A."/>
            <person name="Adhikary S.P."/>
            <person name="Tripathy S."/>
        </authorList>
    </citation>
    <scope>NUCLEOTIDE SEQUENCE</scope>
    <source>
        <strain evidence="3">VB521301</strain>
    </source>
</reference>
<dbReference type="EMBL" id="JHEG04000001">
    <property type="protein sequence ID" value="KAF3886857.1"/>
    <property type="molecule type" value="Genomic_DNA"/>
</dbReference>
<dbReference type="EMBL" id="JHEG02000048">
    <property type="protein sequence ID" value="KIE10836.1"/>
    <property type="molecule type" value="Genomic_DNA"/>
</dbReference>
<feature type="coiled-coil region" evidence="1">
    <location>
        <begin position="84"/>
        <end position="111"/>
    </location>
</feature>
<dbReference type="OrthoDB" id="510684at2"/>
<keyword evidence="4" id="KW-1185">Reference proteome</keyword>
<dbReference type="Proteomes" id="UP000029738">
    <property type="component" value="Unassembled WGS sequence"/>
</dbReference>
<organism evidence="3">
    <name type="scientific">Tolypothrix bouteillei VB521301</name>
    <dbReference type="NCBI Taxonomy" id="1479485"/>
    <lineage>
        <taxon>Bacteria</taxon>
        <taxon>Bacillati</taxon>
        <taxon>Cyanobacteriota</taxon>
        <taxon>Cyanophyceae</taxon>
        <taxon>Nostocales</taxon>
        <taxon>Tolypothrichaceae</taxon>
        <taxon>Tolypothrix</taxon>
    </lineage>
</organism>
<evidence type="ECO:0000256" key="1">
    <source>
        <dbReference type="SAM" id="Coils"/>
    </source>
</evidence>
<name>A0A0C1NDI8_9CYAN</name>
<proteinExistence type="predicted"/>
<protein>
    <submittedName>
        <fullName evidence="3">Uncharacterized protein</fullName>
    </submittedName>
</protein>
<accession>A0A0C1NDI8</accession>
<dbReference type="AlphaFoldDB" id="A0A0C1NDI8"/>
<reference evidence="2" key="2">
    <citation type="submission" date="2019-11" db="EMBL/GenBank/DDBJ databases">
        <title>Improved Assembly of Tolypothrix boutellei genome.</title>
        <authorList>
            <person name="Sarangi A.N."/>
            <person name="Mukherjee M."/>
            <person name="Ghosh S."/>
            <person name="Singh D."/>
            <person name="Das A."/>
            <person name="Kant S."/>
            <person name="Prusty A."/>
            <person name="Tripathy S."/>
        </authorList>
    </citation>
    <scope>NUCLEOTIDE SEQUENCE</scope>
    <source>
        <strain evidence="2">VB521301</strain>
    </source>
</reference>
<keyword evidence="1" id="KW-0175">Coiled coil</keyword>